<dbReference type="InterPro" id="IPR023298">
    <property type="entry name" value="ATPase_P-typ_TM_dom_sf"/>
</dbReference>
<keyword evidence="4 15" id="KW-1003">Cell membrane</keyword>
<keyword evidence="18" id="KW-1185">Reference proteome</keyword>
<dbReference type="InterPro" id="IPR059000">
    <property type="entry name" value="ATPase_P-type_domA"/>
</dbReference>
<feature type="transmembrane region" description="Helical" evidence="15">
    <location>
        <begin position="470"/>
        <end position="494"/>
    </location>
</feature>
<dbReference type="SFLD" id="SFLDS00003">
    <property type="entry name" value="Haloacid_Dehalogenase"/>
    <property type="match status" value="1"/>
</dbReference>
<evidence type="ECO:0000256" key="1">
    <source>
        <dbReference type="ARBA" id="ARBA00004651"/>
    </source>
</evidence>
<comment type="similarity">
    <text evidence="2 15">Belongs to the cation transport ATPase (P-type) (TC 3.A.3) family. Type IB subfamily.</text>
</comment>
<dbReference type="Gene3D" id="3.40.50.1000">
    <property type="entry name" value="HAD superfamily/HAD-like"/>
    <property type="match status" value="1"/>
</dbReference>
<accession>A0A6L5QQL3</accession>
<dbReference type="Gene3D" id="2.70.150.10">
    <property type="entry name" value="Calcium-transporting ATPase, cytoplasmic transduction domain A"/>
    <property type="match status" value="1"/>
</dbReference>
<dbReference type="NCBIfam" id="TIGR01525">
    <property type="entry name" value="ATPase-IB_hvy"/>
    <property type="match status" value="1"/>
</dbReference>
<reference evidence="17 18" key="1">
    <citation type="submission" date="2019-11" db="EMBL/GenBank/DDBJ databases">
        <title>Novel species isolated from a subtropical stream in China.</title>
        <authorList>
            <person name="Lu H."/>
        </authorList>
    </citation>
    <scope>NUCLEOTIDE SEQUENCE [LARGE SCALE GENOMIC DNA]</scope>
    <source>
        <strain evidence="17 18">FT25W</strain>
    </source>
</reference>
<feature type="transmembrane region" description="Helical" evidence="15">
    <location>
        <begin position="254"/>
        <end position="276"/>
    </location>
</feature>
<dbReference type="InterPro" id="IPR027256">
    <property type="entry name" value="P-typ_ATPase_IB"/>
</dbReference>
<feature type="domain" description="HMA" evidence="16">
    <location>
        <begin position="100"/>
        <end position="166"/>
    </location>
</feature>
<evidence type="ECO:0000256" key="14">
    <source>
        <dbReference type="ARBA" id="ARBA00023136"/>
    </source>
</evidence>
<dbReference type="CDD" id="cd00371">
    <property type="entry name" value="HMA"/>
    <property type="match status" value="1"/>
</dbReference>
<dbReference type="SUPFAM" id="SSF56784">
    <property type="entry name" value="HAD-like"/>
    <property type="match status" value="1"/>
</dbReference>
<dbReference type="CDD" id="cd02079">
    <property type="entry name" value="P-type_ATPase_HM"/>
    <property type="match status" value="1"/>
</dbReference>
<keyword evidence="14 15" id="KW-0472">Membrane</keyword>
<dbReference type="GO" id="GO:0005507">
    <property type="term" value="F:copper ion binding"/>
    <property type="evidence" value="ECO:0007669"/>
    <property type="project" value="TreeGrafter"/>
</dbReference>
<dbReference type="InterPro" id="IPR018303">
    <property type="entry name" value="ATPase_P-typ_P_site"/>
</dbReference>
<keyword evidence="6 15" id="KW-0812">Transmembrane</keyword>
<name>A0A6L5QQL3_9BURK</name>
<keyword evidence="11" id="KW-1278">Translocase</keyword>
<evidence type="ECO:0000256" key="6">
    <source>
        <dbReference type="ARBA" id="ARBA00022692"/>
    </source>
</evidence>
<evidence type="ECO:0000256" key="2">
    <source>
        <dbReference type="ARBA" id="ARBA00006024"/>
    </source>
</evidence>
<evidence type="ECO:0000313" key="18">
    <source>
        <dbReference type="Proteomes" id="UP000481037"/>
    </source>
</evidence>
<dbReference type="EC" id="3.6.3.3" evidence="17"/>
<keyword evidence="10" id="KW-0460">Magnesium</keyword>
<dbReference type="RefSeq" id="WP_154370199.1">
    <property type="nucleotide sequence ID" value="NZ_WKJM01000039.1"/>
</dbReference>
<dbReference type="PANTHER" id="PTHR43520:SF5">
    <property type="entry name" value="CATION-TRANSPORTING P-TYPE ATPASE-RELATED"/>
    <property type="match status" value="1"/>
</dbReference>
<evidence type="ECO:0000256" key="7">
    <source>
        <dbReference type="ARBA" id="ARBA00022723"/>
    </source>
</evidence>
<organism evidence="17 18">
    <name type="scientific">Duganella alba</name>
    <dbReference type="NCBI Taxonomy" id="2666081"/>
    <lineage>
        <taxon>Bacteria</taxon>
        <taxon>Pseudomonadati</taxon>
        <taxon>Pseudomonadota</taxon>
        <taxon>Betaproteobacteria</taxon>
        <taxon>Burkholderiales</taxon>
        <taxon>Oxalobacteraceae</taxon>
        <taxon>Telluria group</taxon>
        <taxon>Duganella</taxon>
    </lineage>
</organism>
<comment type="subcellular location">
    <subcellularLocation>
        <location evidence="1">Cell membrane</location>
        <topology evidence="1">Multi-pass membrane protein</topology>
    </subcellularLocation>
</comment>
<keyword evidence="3" id="KW-0813">Transport</keyword>
<dbReference type="SUPFAM" id="SSF81665">
    <property type="entry name" value="Calcium ATPase, transmembrane domain M"/>
    <property type="match status" value="1"/>
</dbReference>
<feature type="transmembrane region" description="Helical" evidence="15">
    <location>
        <begin position="796"/>
        <end position="814"/>
    </location>
</feature>
<keyword evidence="13" id="KW-0406">Ion transport</keyword>
<dbReference type="GO" id="GO:0005524">
    <property type="term" value="F:ATP binding"/>
    <property type="evidence" value="ECO:0007669"/>
    <property type="project" value="UniProtKB-UniRule"/>
</dbReference>
<evidence type="ECO:0000313" key="17">
    <source>
        <dbReference type="EMBL" id="MRX11638.1"/>
    </source>
</evidence>
<feature type="transmembrane region" description="Helical" evidence="15">
    <location>
        <begin position="774"/>
        <end position="790"/>
    </location>
</feature>
<evidence type="ECO:0000256" key="8">
    <source>
        <dbReference type="ARBA" id="ARBA00022741"/>
    </source>
</evidence>
<dbReference type="NCBIfam" id="TIGR01511">
    <property type="entry name" value="ATPase-IB1_Cu"/>
    <property type="match status" value="1"/>
</dbReference>
<keyword evidence="8 15" id="KW-0547">Nucleotide-binding</keyword>
<dbReference type="AlphaFoldDB" id="A0A6L5QQL3"/>
<dbReference type="InterPro" id="IPR001757">
    <property type="entry name" value="P_typ_ATPase"/>
</dbReference>
<feature type="transmembrane region" description="Helical" evidence="15">
    <location>
        <begin position="282"/>
        <end position="300"/>
    </location>
</feature>
<dbReference type="SUPFAM" id="SSF81653">
    <property type="entry name" value="Calcium ATPase, transduction domain A"/>
    <property type="match status" value="1"/>
</dbReference>
<dbReference type="EMBL" id="WKJM01000039">
    <property type="protein sequence ID" value="MRX11638.1"/>
    <property type="molecule type" value="Genomic_DNA"/>
</dbReference>
<feature type="transmembrane region" description="Helical" evidence="15">
    <location>
        <begin position="438"/>
        <end position="458"/>
    </location>
</feature>
<dbReference type="InterPro" id="IPR036163">
    <property type="entry name" value="HMA_dom_sf"/>
</dbReference>
<evidence type="ECO:0000256" key="15">
    <source>
        <dbReference type="RuleBase" id="RU362081"/>
    </source>
</evidence>
<keyword evidence="9 15" id="KW-0067">ATP-binding</keyword>
<dbReference type="PRINTS" id="PR00119">
    <property type="entry name" value="CATATPASE"/>
</dbReference>
<gene>
    <name evidence="17" type="primary">cadA</name>
    <name evidence="17" type="ORF">GJ697_27805</name>
</gene>
<dbReference type="SUPFAM" id="SSF55008">
    <property type="entry name" value="HMA, heavy metal-associated domain"/>
    <property type="match status" value="1"/>
</dbReference>
<dbReference type="GO" id="GO:0016887">
    <property type="term" value="F:ATP hydrolysis activity"/>
    <property type="evidence" value="ECO:0007669"/>
    <property type="project" value="InterPro"/>
</dbReference>
<dbReference type="InterPro" id="IPR023214">
    <property type="entry name" value="HAD_sf"/>
</dbReference>
<feature type="transmembrane region" description="Helical" evidence="15">
    <location>
        <begin position="221"/>
        <end position="242"/>
    </location>
</feature>
<dbReference type="PROSITE" id="PS50846">
    <property type="entry name" value="HMA_2"/>
    <property type="match status" value="1"/>
</dbReference>
<evidence type="ECO:0000256" key="5">
    <source>
        <dbReference type="ARBA" id="ARBA00022553"/>
    </source>
</evidence>
<protein>
    <submittedName>
        <fullName evidence="17">Cadmium-translocating P-type ATPase</fullName>
        <ecNumber evidence="17">3.6.3.3</ecNumber>
    </submittedName>
</protein>
<dbReference type="PROSITE" id="PS01229">
    <property type="entry name" value="COF_2"/>
    <property type="match status" value="1"/>
</dbReference>
<dbReference type="Pfam" id="PF00403">
    <property type="entry name" value="HMA"/>
    <property type="match status" value="1"/>
</dbReference>
<dbReference type="InterPro" id="IPR023299">
    <property type="entry name" value="ATPase_P-typ_cyto_dom_N"/>
</dbReference>
<keyword evidence="17" id="KW-0378">Hydrolase</keyword>
<dbReference type="InterPro" id="IPR044492">
    <property type="entry name" value="P_typ_ATPase_HD_dom"/>
</dbReference>
<dbReference type="Gene3D" id="3.40.1110.10">
    <property type="entry name" value="Calcium-transporting ATPase, cytoplasmic domain N"/>
    <property type="match status" value="1"/>
</dbReference>
<evidence type="ECO:0000256" key="12">
    <source>
        <dbReference type="ARBA" id="ARBA00022989"/>
    </source>
</evidence>
<dbReference type="InterPro" id="IPR021993">
    <property type="entry name" value="ATPase-cat-bd"/>
</dbReference>
<dbReference type="GO" id="GO:0055070">
    <property type="term" value="P:copper ion homeostasis"/>
    <property type="evidence" value="ECO:0007669"/>
    <property type="project" value="TreeGrafter"/>
</dbReference>
<evidence type="ECO:0000256" key="3">
    <source>
        <dbReference type="ARBA" id="ARBA00022448"/>
    </source>
</evidence>
<dbReference type="PROSITE" id="PS00154">
    <property type="entry name" value="ATPASE_E1_E2"/>
    <property type="match status" value="1"/>
</dbReference>
<evidence type="ECO:0000256" key="4">
    <source>
        <dbReference type="ARBA" id="ARBA00022475"/>
    </source>
</evidence>
<dbReference type="SFLD" id="SFLDF00027">
    <property type="entry name" value="p-type_atpase"/>
    <property type="match status" value="1"/>
</dbReference>
<evidence type="ECO:0000259" key="16">
    <source>
        <dbReference type="PROSITE" id="PS50846"/>
    </source>
</evidence>
<evidence type="ECO:0000256" key="10">
    <source>
        <dbReference type="ARBA" id="ARBA00022842"/>
    </source>
</evidence>
<dbReference type="InterPro" id="IPR006121">
    <property type="entry name" value="HMA_dom"/>
</dbReference>
<evidence type="ECO:0000256" key="11">
    <source>
        <dbReference type="ARBA" id="ARBA00022967"/>
    </source>
</evidence>
<evidence type="ECO:0000256" key="13">
    <source>
        <dbReference type="ARBA" id="ARBA00023065"/>
    </source>
</evidence>
<feature type="transmembrane region" description="Helical" evidence="15">
    <location>
        <begin position="188"/>
        <end position="209"/>
    </location>
</feature>
<dbReference type="Pfam" id="PF00122">
    <property type="entry name" value="E1-E2_ATPase"/>
    <property type="match status" value="1"/>
</dbReference>
<dbReference type="InterPro" id="IPR036412">
    <property type="entry name" value="HAD-like_sf"/>
</dbReference>
<dbReference type="PANTHER" id="PTHR43520">
    <property type="entry name" value="ATP7, ISOFORM B"/>
    <property type="match status" value="1"/>
</dbReference>
<sequence>MPHTTPLNDPALATCYHCGQPLPDVVDHAAWTVAIAGVSHTMCCPGCAAVAQTIVDLGQESYYRDRTAYAASADGAQQLPPELQLYDNADPRFALDEDSRESTFTVEGIRCAACVWLIEQRLARLPGVDSAQLNVATEKLYVRWRSDACKPGDILGALHTIGYAAYPYDAGRHADQQQRAAKTLGRQLFVAGLSMMQVMMYVAPSYLAHDDGTLDDSMASLMRWASLLLTLPAICYSALPFWRGAWSSLRARALGMDVPVALGIAAAFGASVIATFSGKGEVWFDSVTMFIFLLLCSRYLELRARRKAGAALERLQHALPASASLLENYPASRAATIVRAAALAVDNIIVIKPGEAVAADSIIIEGRTSLDLSLLSGESAPVPKNAGDAIPGGAINAGGMVIARVTRKAQDSTLSDLVKLINRAGGEKPRISLWADRVAAWFVAGLLLFALAAFGFWFWHDGGIARAWPIAIAVLVVSCPCALSLATPTALAAATDNLLRQGVLVTGPQTLETLHRTTHVVLDKTGTLTWGRPVLQGIQELGAMRADFCLQVAAALEAGSAHPLARAITNAADEAGRQNWSAGMLTETAGCGLEGTVHNRRYRLGSAQFVAGISGLPPERIAADGVTPVYLGVEGQWLACLQLHDGLRPDAQETVDYFRRAGKTVVLVSGDDDVLARRVGDQLGIETTVGGYLPADKLNFVQQMQRRGCVVAMIGDGINDAAVLGAADVSFAMGSGAALAQAHADAVLLNGRLGAVADSARVAEHTMRIIRQNLGWATIYNVTAIPAAALGLLNPWLSGVGMAVSSAVVVLNALRLRKGR</sequence>
<dbReference type="GO" id="GO:0005886">
    <property type="term" value="C:plasma membrane"/>
    <property type="evidence" value="ECO:0007669"/>
    <property type="project" value="UniProtKB-SubCell"/>
</dbReference>
<keyword evidence="5" id="KW-0597">Phosphoprotein</keyword>
<keyword evidence="12 15" id="KW-1133">Transmembrane helix</keyword>
<dbReference type="Gene3D" id="3.30.70.100">
    <property type="match status" value="1"/>
</dbReference>
<dbReference type="NCBIfam" id="TIGR01494">
    <property type="entry name" value="ATPase_P-type"/>
    <property type="match status" value="1"/>
</dbReference>
<dbReference type="Proteomes" id="UP000481037">
    <property type="component" value="Unassembled WGS sequence"/>
</dbReference>
<keyword evidence="7 15" id="KW-0479">Metal-binding</keyword>
<comment type="caution">
    <text evidence="17">The sequence shown here is derived from an EMBL/GenBank/DDBJ whole genome shotgun (WGS) entry which is preliminary data.</text>
</comment>
<evidence type="ECO:0000256" key="9">
    <source>
        <dbReference type="ARBA" id="ARBA00022840"/>
    </source>
</evidence>
<dbReference type="GO" id="GO:0043682">
    <property type="term" value="F:P-type divalent copper transporter activity"/>
    <property type="evidence" value="ECO:0007669"/>
    <property type="project" value="TreeGrafter"/>
</dbReference>
<proteinExistence type="inferred from homology"/>
<dbReference type="InterPro" id="IPR008250">
    <property type="entry name" value="ATPase_P-typ_transduc_dom_A_sf"/>
</dbReference>
<dbReference type="Pfam" id="PF12156">
    <property type="entry name" value="ATPase-cat_bd"/>
    <property type="match status" value="1"/>
</dbReference>
<dbReference type="NCBIfam" id="TIGR01512">
    <property type="entry name" value="ATPase-IB2_Cd"/>
    <property type="match status" value="1"/>
</dbReference>
<dbReference type="Pfam" id="PF00702">
    <property type="entry name" value="Hydrolase"/>
    <property type="match status" value="1"/>
</dbReference>
<dbReference type="SFLD" id="SFLDG00002">
    <property type="entry name" value="C1.7:_P-type_atpase_like"/>
    <property type="match status" value="1"/>
</dbReference>